<sequence length="201" mass="22992">MGAEAIYVRIAIRAPLERVWELTQTPELHSRWDLRFNSIVPTETLPSGGYRFRYERTMPLHTIRGTGTSIGERRRPDGTRTSALRFDTGDRLSPLGNGRGYWRYEPHGDGTVFITGYQYAANWGVLDRLGVRRLVGWMTAWSFDRLRIWAETGVEPERWPVWSALRFWSAGRPRASRCERRAPGRDAMADAPATLDGLEAP</sequence>
<evidence type="ECO:0000256" key="1">
    <source>
        <dbReference type="SAM" id="MobiDB-lite"/>
    </source>
</evidence>
<dbReference type="Pfam" id="PF10604">
    <property type="entry name" value="Polyketide_cyc2"/>
    <property type="match status" value="1"/>
</dbReference>
<evidence type="ECO:0000313" key="2">
    <source>
        <dbReference type="EMBL" id="MFC5501105.1"/>
    </source>
</evidence>
<dbReference type="Proteomes" id="UP001596039">
    <property type="component" value="Unassembled WGS sequence"/>
</dbReference>
<reference evidence="3" key="1">
    <citation type="journal article" date="2019" name="Int. J. Syst. Evol. Microbiol.">
        <title>The Global Catalogue of Microorganisms (GCM) 10K type strain sequencing project: providing services to taxonomists for standard genome sequencing and annotation.</title>
        <authorList>
            <consortium name="The Broad Institute Genomics Platform"/>
            <consortium name="The Broad Institute Genome Sequencing Center for Infectious Disease"/>
            <person name="Wu L."/>
            <person name="Ma J."/>
        </authorList>
    </citation>
    <scope>NUCLEOTIDE SEQUENCE [LARGE SCALE GENOMIC DNA]</scope>
    <source>
        <strain evidence="3">CGMCC 4.6997</strain>
    </source>
</reference>
<feature type="compositionally biased region" description="Basic and acidic residues" evidence="1">
    <location>
        <begin position="179"/>
        <end position="188"/>
    </location>
</feature>
<gene>
    <name evidence="2" type="ORF">ACFPJ4_02500</name>
</gene>
<dbReference type="Gene3D" id="3.30.530.20">
    <property type="match status" value="1"/>
</dbReference>
<feature type="region of interest" description="Disordered" evidence="1">
    <location>
        <begin position="179"/>
        <end position="201"/>
    </location>
</feature>
<dbReference type="RefSeq" id="WP_386738707.1">
    <property type="nucleotide sequence ID" value="NZ_JBHSMG010000001.1"/>
</dbReference>
<dbReference type="EMBL" id="JBHSMG010000001">
    <property type="protein sequence ID" value="MFC5501105.1"/>
    <property type="molecule type" value="Genomic_DNA"/>
</dbReference>
<dbReference type="SUPFAM" id="SSF55961">
    <property type="entry name" value="Bet v1-like"/>
    <property type="match status" value="1"/>
</dbReference>
<evidence type="ECO:0000313" key="3">
    <source>
        <dbReference type="Proteomes" id="UP001596039"/>
    </source>
</evidence>
<comment type="caution">
    <text evidence="2">The sequence shown here is derived from an EMBL/GenBank/DDBJ whole genome shotgun (WGS) entry which is preliminary data.</text>
</comment>
<dbReference type="InterPro" id="IPR019587">
    <property type="entry name" value="Polyketide_cyclase/dehydratase"/>
</dbReference>
<proteinExistence type="predicted"/>
<organism evidence="2 3">
    <name type="scientific">Lysinimonas soli</name>
    <dbReference type="NCBI Taxonomy" id="1074233"/>
    <lineage>
        <taxon>Bacteria</taxon>
        <taxon>Bacillati</taxon>
        <taxon>Actinomycetota</taxon>
        <taxon>Actinomycetes</taxon>
        <taxon>Micrococcales</taxon>
        <taxon>Microbacteriaceae</taxon>
        <taxon>Lysinimonas</taxon>
    </lineage>
</organism>
<keyword evidence="3" id="KW-1185">Reference proteome</keyword>
<name>A0ABW0NLB9_9MICO</name>
<protein>
    <submittedName>
        <fullName evidence="2">SRPBCC family protein</fullName>
    </submittedName>
</protein>
<dbReference type="InterPro" id="IPR023393">
    <property type="entry name" value="START-like_dom_sf"/>
</dbReference>
<accession>A0ABW0NLB9</accession>